<sequence length="116" mass="13611">MNDTISPIPNEIEMKTIRTNYIVPKIPIFKLLQDTRCVKITEKDRFRNTSIILQKGEICWGNITVKKNRVYIDITDCYKCSKGYNTPMLSIYVPIIFGMTGKYMMNICQYNGEIQW</sequence>
<evidence type="ECO:0000313" key="1">
    <source>
        <dbReference type="EMBL" id="QHU10138.1"/>
    </source>
</evidence>
<reference evidence="1" key="1">
    <citation type="journal article" date="2020" name="Nature">
        <title>Giant virus diversity and host interactions through global metagenomics.</title>
        <authorList>
            <person name="Schulz F."/>
            <person name="Roux S."/>
            <person name="Paez-Espino D."/>
            <person name="Jungbluth S."/>
            <person name="Walsh D.A."/>
            <person name="Denef V.J."/>
            <person name="McMahon K.D."/>
            <person name="Konstantinidis K.T."/>
            <person name="Eloe-Fadrosh E.A."/>
            <person name="Kyrpides N.C."/>
            <person name="Woyke T."/>
        </authorList>
    </citation>
    <scope>NUCLEOTIDE SEQUENCE</scope>
    <source>
        <strain evidence="1">GVMAG-S-1101164-67</strain>
    </source>
</reference>
<protein>
    <submittedName>
        <fullName evidence="1">Uncharacterized protein</fullName>
    </submittedName>
</protein>
<accession>A0A6C0K1R8</accession>
<proteinExistence type="predicted"/>
<name>A0A6C0K1R8_9ZZZZ</name>
<organism evidence="1">
    <name type="scientific">viral metagenome</name>
    <dbReference type="NCBI Taxonomy" id="1070528"/>
    <lineage>
        <taxon>unclassified sequences</taxon>
        <taxon>metagenomes</taxon>
        <taxon>organismal metagenomes</taxon>
    </lineage>
</organism>
<dbReference type="AlphaFoldDB" id="A0A6C0K1R8"/>
<dbReference type="EMBL" id="MN740750">
    <property type="protein sequence ID" value="QHU10138.1"/>
    <property type="molecule type" value="Genomic_DNA"/>
</dbReference>